<evidence type="ECO:0000256" key="7">
    <source>
        <dbReference type="ARBA" id="ARBA00023180"/>
    </source>
</evidence>
<dbReference type="GO" id="GO:0008466">
    <property type="term" value="F:glycogenin glucosyltransferase activity"/>
    <property type="evidence" value="ECO:0007669"/>
    <property type="project" value="UniProtKB-EC"/>
</dbReference>
<evidence type="ECO:0000256" key="13">
    <source>
        <dbReference type="ARBA" id="ARBA00057883"/>
    </source>
</evidence>
<evidence type="ECO:0000256" key="2">
    <source>
        <dbReference type="ARBA" id="ARBA00004496"/>
    </source>
</evidence>
<evidence type="ECO:0000256" key="8">
    <source>
        <dbReference type="ARBA" id="ARBA00023211"/>
    </source>
</evidence>
<keyword evidence="5" id="KW-0479">Metal-binding</keyword>
<reference evidence="16" key="1">
    <citation type="submission" date="2025-08" db="UniProtKB">
        <authorList>
            <consortium name="RefSeq"/>
        </authorList>
    </citation>
    <scope>IDENTIFICATION</scope>
    <source>
        <tissue evidence="16">Muscle</tissue>
    </source>
</reference>
<dbReference type="Proteomes" id="UP000694851">
    <property type="component" value="Unplaced"/>
</dbReference>
<evidence type="ECO:0000256" key="14">
    <source>
        <dbReference type="SAM" id="MobiDB-lite"/>
    </source>
</evidence>
<dbReference type="OrthoDB" id="2014201at2759"/>
<dbReference type="GeneID" id="109373337"/>
<dbReference type="InterPro" id="IPR029044">
    <property type="entry name" value="Nucleotide-diphossugar_trans"/>
</dbReference>
<dbReference type="GO" id="GO:0005978">
    <property type="term" value="P:glycogen biosynthetic process"/>
    <property type="evidence" value="ECO:0007669"/>
    <property type="project" value="UniProtKB-KW"/>
</dbReference>
<comment type="catalytic activity">
    <reaction evidence="12">
        <text>L-tyrosyl-[glycogenin] + UDP-alpha-D-glucose = alpha-D-glucosyl-L-tyrosyl-[glycogenin] + UDP + H(+)</text>
        <dbReference type="Rhea" id="RHEA:23360"/>
        <dbReference type="Rhea" id="RHEA-COMP:14604"/>
        <dbReference type="Rhea" id="RHEA-COMP:14605"/>
        <dbReference type="ChEBI" id="CHEBI:15378"/>
        <dbReference type="ChEBI" id="CHEBI:46858"/>
        <dbReference type="ChEBI" id="CHEBI:58223"/>
        <dbReference type="ChEBI" id="CHEBI:58885"/>
        <dbReference type="ChEBI" id="CHEBI:140573"/>
        <dbReference type="EC" id="2.4.1.186"/>
    </reaction>
</comment>
<evidence type="ECO:0000256" key="11">
    <source>
        <dbReference type="ARBA" id="ARBA00050886"/>
    </source>
</evidence>
<accession>A0A8B7Q527</accession>
<evidence type="ECO:0000256" key="3">
    <source>
        <dbReference type="ARBA" id="ARBA00022490"/>
    </source>
</evidence>
<comment type="catalytic activity">
    <reaction evidence="11">
        <text>[1,4-alpha-D-glucosyl](n)-L-tyrosyl-[glycogenin] + UDP-alpha-D-glucose = [1,4-alpha-D-glucosyl](n+1)-L-tyrosyl-[glycogenin] + UDP + H(+)</text>
        <dbReference type="Rhea" id="RHEA:56560"/>
        <dbReference type="Rhea" id="RHEA-COMP:14606"/>
        <dbReference type="Rhea" id="RHEA-COMP:14607"/>
        <dbReference type="ChEBI" id="CHEBI:15378"/>
        <dbReference type="ChEBI" id="CHEBI:58223"/>
        <dbReference type="ChEBI" id="CHEBI:58885"/>
        <dbReference type="ChEBI" id="CHEBI:140574"/>
        <dbReference type="EC" id="2.4.1.186"/>
    </reaction>
</comment>
<evidence type="ECO:0000313" key="15">
    <source>
        <dbReference type="Proteomes" id="UP000694851"/>
    </source>
</evidence>
<dbReference type="Gene3D" id="3.90.550.10">
    <property type="entry name" value="Spore Coat Polysaccharide Biosynthesis Protein SpsA, Chain A"/>
    <property type="match status" value="1"/>
</dbReference>
<sequence length="399" mass="43947">MYCQGALVLGQSLRNQRATRKLVVLVTPQVSSLLRVILSRVFDEVLEVNLMDSADYIHLAFLRRPELGVTLTKLHCWTLTHYSKCVFLDADTLVLSNIDDLFDRGEFSAAPDPGWPDCFNSGVFVFQPSLETHSLLLQHATDHGSFDGADQGLLNSFFSSWSTADIHKHLPFIYNLSSNTAYTYSPAFKQKCVLGVLVTRGCSFLQACLSGIGVPCANPAPRAEGRCANSVPGAGEPCARSATGSSQAWNAEDRSAPTVVEDEMPPSPEESHSEDMLGWPDMETSAGVVYDPLLSVSPQCADFTETQAASKPAAKTEGDPLEESVELSQEPPVDVTRDRRPQDALQVDMAISVSRISIEEKVLELSPEEERRQWEEGRIDYMGKDAFARIQAKLDRFLQ</sequence>
<evidence type="ECO:0000256" key="9">
    <source>
        <dbReference type="ARBA" id="ARBA00038162"/>
    </source>
</evidence>
<comment type="function">
    <text evidence="13">Self-glucosylating initiator of glycogen synthesis. It catalyzes the formation of a short alpha (1,4)-glucosyl chain covalently attached via a glucose 1-O-tyrosyl linkage to internal tyrosine residues and these chains act as primers for the elongation reaction catalyzed by glycogen synthase.</text>
</comment>
<keyword evidence="4" id="KW-0808">Transferase</keyword>
<evidence type="ECO:0000256" key="1">
    <source>
        <dbReference type="ARBA" id="ARBA00001936"/>
    </source>
</evidence>
<dbReference type="EC" id="2.4.1.186" evidence="10"/>
<dbReference type="PANTHER" id="PTHR11183">
    <property type="entry name" value="GLYCOGENIN SUBFAMILY MEMBER"/>
    <property type="match status" value="1"/>
</dbReference>
<dbReference type="CDD" id="cd02537">
    <property type="entry name" value="GT8_Glycogenin"/>
    <property type="match status" value="1"/>
</dbReference>
<evidence type="ECO:0000256" key="12">
    <source>
        <dbReference type="ARBA" id="ARBA00052293"/>
    </source>
</evidence>
<keyword evidence="6" id="KW-0320">Glycogen biosynthesis</keyword>
<dbReference type="GO" id="GO:0046872">
    <property type="term" value="F:metal ion binding"/>
    <property type="evidence" value="ECO:0007669"/>
    <property type="project" value="UniProtKB-KW"/>
</dbReference>
<keyword evidence="3" id="KW-0963">Cytoplasm</keyword>
<keyword evidence="7" id="KW-0325">Glycoprotein</keyword>
<feature type="region of interest" description="Disordered" evidence="14">
    <location>
        <begin position="305"/>
        <end position="337"/>
    </location>
</feature>
<protein>
    <recommendedName>
        <fullName evidence="10">glycogenin glucosyltransferase</fullName>
        <ecNumber evidence="10">2.4.1.186</ecNumber>
    </recommendedName>
</protein>
<feature type="region of interest" description="Disordered" evidence="14">
    <location>
        <begin position="231"/>
        <end position="278"/>
    </location>
</feature>
<dbReference type="InterPro" id="IPR050587">
    <property type="entry name" value="GNT1/Glycosyltrans_8"/>
</dbReference>
<comment type="cofactor">
    <cofactor evidence="1">
        <name>Mn(2+)</name>
        <dbReference type="ChEBI" id="CHEBI:29035"/>
    </cofactor>
</comment>
<dbReference type="CTD" id="8908"/>
<proteinExistence type="inferred from homology"/>
<comment type="similarity">
    <text evidence="9">Belongs to the glycosyltransferase 8 family. Glycogenin subfamily.</text>
</comment>
<evidence type="ECO:0000256" key="4">
    <source>
        <dbReference type="ARBA" id="ARBA00022679"/>
    </source>
</evidence>
<evidence type="ECO:0000256" key="10">
    <source>
        <dbReference type="ARBA" id="ARBA00038934"/>
    </source>
</evidence>
<dbReference type="FunFam" id="3.90.550.10:FF:000092">
    <property type="entry name" value="Glycogenin 2"/>
    <property type="match status" value="1"/>
</dbReference>
<dbReference type="RefSeq" id="XP_019482653.1">
    <property type="nucleotide sequence ID" value="XM_019627108.1"/>
</dbReference>
<dbReference type="GO" id="GO:0005737">
    <property type="term" value="C:cytoplasm"/>
    <property type="evidence" value="ECO:0007669"/>
    <property type="project" value="UniProtKB-SubCell"/>
</dbReference>
<organism evidence="15 16">
    <name type="scientific">Hipposideros armiger</name>
    <name type="common">Great Himalayan leaf-nosed bat</name>
    <dbReference type="NCBI Taxonomy" id="186990"/>
    <lineage>
        <taxon>Eukaryota</taxon>
        <taxon>Metazoa</taxon>
        <taxon>Chordata</taxon>
        <taxon>Craniata</taxon>
        <taxon>Vertebrata</taxon>
        <taxon>Euteleostomi</taxon>
        <taxon>Mammalia</taxon>
        <taxon>Eutheria</taxon>
        <taxon>Laurasiatheria</taxon>
        <taxon>Chiroptera</taxon>
        <taxon>Yinpterochiroptera</taxon>
        <taxon>Rhinolophoidea</taxon>
        <taxon>Hipposideridae</taxon>
        <taxon>Hipposideros</taxon>
    </lineage>
</organism>
<comment type="subcellular location">
    <subcellularLocation>
        <location evidence="2">Cytoplasm</location>
    </subcellularLocation>
</comment>
<dbReference type="AlphaFoldDB" id="A0A8B7Q527"/>
<evidence type="ECO:0000256" key="6">
    <source>
        <dbReference type="ARBA" id="ARBA00023056"/>
    </source>
</evidence>
<dbReference type="KEGG" id="hai:109373337"/>
<gene>
    <name evidence="16" type="primary">GYG2</name>
</gene>
<keyword evidence="8" id="KW-0464">Manganese</keyword>
<keyword evidence="15" id="KW-1185">Reference proteome</keyword>
<name>A0A8B7Q527_HIPAR</name>
<evidence type="ECO:0000313" key="16">
    <source>
        <dbReference type="RefSeq" id="XP_019482653.1"/>
    </source>
</evidence>
<evidence type="ECO:0000256" key="5">
    <source>
        <dbReference type="ARBA" id="ARBA00022723"/>
    </source>
</evidence>
<dbReference type="SUPFAM" id="SSF53448">
    <property type="entry name" value="Nucleotide-diphospho-sugar transferases"/>
    <property type="match status" value="1"/>
</dbReference>